<protein>
    <submittedName>
        <fullName evidence="7">Signal transduction histidine kinase</fullName>
    </submittedName>
</protein>
<keyword evidence="8" id="KW-1185">Reference proteome</keyword>
<dbReference type="InterPro" id="IPR036890">
    <property type="entry name" value="HATPase_C_sf"/>
</dbReference>
<dbReference type="RefSeq" id="WP_083372635.1">
    <property type="nucleotide sequence ID" value="NZ_LT629776.1"/>
</dbReference>
<sequence>MTTERLPLRRPREGRWVAGVCTGLALHLGFPVAGVRALAVLLGAAGGAGVLLYGFWWLTIPPGDPRDAAAEARPAALSRLAPRLRGVQQSAARRNVLIALGLLLGAAVLVAVRTGVALSGGWVLPAVIAVVGVGLAWSQLDTQRRPGARRADGRSPSAVLLVSAGLVLVLVGALLFAGQEAGAGTMVRAAMAAVAVLAGVAVVLAPWWWRLVRELGDERTARAREAERADIAAHLHDSVLQTLALVRLHADDAVYVARAARSQERELREWLYADRPAEGTSVAAELRRVVAQVEDTQVERTSDGAQPATIETVVVGDAVPDEQSAALLQAVREALVNACAHGVPPVSVYLEVGEDSVQAFVRDRGDGFDVREIEPDRFGVRESILGRVRRRGGTAEVVSRPQWGTEVRLSMPRAAALKEDA</sequence>
<evidence type="ECO:0000256" key="1">
    <source>
        <dbReference type="ARBA" id="ARBA00022679"/>
    </source>
</evidence>
<proteinExistence type="predicted"/>
<feature type="transmembrane region" description="Helical" evidence="4">
    <location>
        <begin position="158"/>
        <end position="177"/>
    </location>
</feature>
<dbReference type="AlphaFoldDB" id="A0A1H1V367"/>
<dbReference type="Pfam" id="PF13581">
    <property type="entry name" value="HATPase_c_2"/>
    <property type="match status" value="1"/>
</dbReference>
<feature type="transmembrane region" description="Helical" evidence="4">
    <location>
        <begin position="39"/>
        <end position="58"/>
    </location>
</feature>
<dbReference type="GO" id="GO:0000160">
    <property type="term" value="P:phosphorelay signal transduction system"/>
    <property type="evidence" value="ECO:0007669"/>
    <property type="project" value="UniProtKB-KW"/>
</dbReference>
<dbReference type="InterPro" id="IPR003594">
    <property type="entry name" value="HATPase_dom"/>
</dbReference>
<dbReference type="PANTHER" id="PTHR24421">
    <property type="entry name" value="NITRATE/NITRITE SENSOR PROTEIN NARX-RELATED"/>
    <property type="match status" value="1"/>
</dbReference>
<dbReference type="GO" id="GO:0016301">
    <property type="term" value="F:kinase activity"/>
    <property type="evidence" value="ECO:0007669"/>
    <property type="project" value="UniProtKB-KW"/>
</dbReference>
<evidence type="ECO:0000259" key="6">
    <source>
        <dbReference type="Pfam" id="PF13581"/>
    </source>
</evidence>
<evidence type="ECO:0000313" key="8">
    <source>
        <dbReference type="Proteomes" id="UP000185663"/>
    </source>
</evidence>
<evidence type="ECO:0000256" key="4">
    <source>
        <dbReference type="SAM" id="Phobius"/>
    </source>
</evidence>
<dbReference type="InterPro" id="IPR007168">
    <property type="entry name" value="Phageshock_PspC_N"/>
</dbReference>
<accession>A0A1H1V367</accession>
<feature type="transmembrane region" description="Helical" evidence="4">
    <location>
        <begin position="189"/>
        <end position="209"/>
    </location>
</feature>
<dbReference type="EMBL" id="LT629776">
    <property type="protein sequence ID" value="SDS79133.1"/>
    <property type="molecule type" value="Genomic_DNA"/>
</dbReference>
<evidence type="ECO:0000256" key="3">
    <source>
        <dbReference type="ARBA" id="ARBA00023012"/>
    </source>
</evidence>
<dbReference type="Gene3D" id="3.30.565.10">
    <property type="entry name" value="Histidine kinase-like ATPase, C-terminal domain"/>
    <property type="match status" value="1"/>
</dbReference>
<dbReference type="eggNOG" id="COG4585">
    <property type="taxonomic scope" value="Bacteria"/>
</dbReference>
<organism evidence="7 8">
    <name type="scientific">Paraoerskovia marina</name>
    <dbReference type="NCBI Taxonomy" id="545619"/>
    <lineage>
        <taxon>Bacteria</taxon>
        <taxon>Bacillati</taxon>
        <taxon>Actinomycetota</taxon>
        <taxon>Actinomycetes</taxon>
        <taxon>Micrococcales</taxon>
        <taxon>Cellulomonadaceae</taxon>
        <taxon>Paraoerskovia</taxon>
    </lineage>
</organism>
<name>A0A1H1V367_9CELL</name>
<feature type="domain" description="Phage shock protein PspC N-terminal" evidence="5">
    <location>
        <begin position="7"/>
        <end position="62"/>
    </location>
</feature>
<dbReference type="PANTHER" id="PTHR24421:SF61">
    <property type="entry name" value="OXYGEN SENSOR HISTIDINE KINASE NREB"/>
    <property type="match status" value="1"/>
</dbReference>
<feature type="transmembrane region" description="Helical" evidence="4">
    <location>
        <begin position="16"/>
        <end position="33"/>
    </location>
</feature>
<feature type="domain" description="Histidine kinase/HSP90-like ATPase" evidence="6">
    <location>
        <begin position="319"/>
        <end position="377"/>
    </location>
</feature>
<dbReference type="InterPro" id="IPR050482">
    <property type="entry name" value="Sensor_HK_TwoCompSys"/>
</dbReference>
<keyword evidence="4" id="KW-0472">Membrane</keyword>
<gene>
    <name evidence="7" type="ORF">SAMN04489860_2377</name>
</gene>
<evidence type="ECO:0000256" key="2">
    <source>
        <dbReference type="ARBA" id="ARBA00022777"/>
    </source>
</evidence>
<keyword evidence="4" id="KW-0812">Transmembrane</keyword>
<reference evidence="7 8" key="1">
    <citation type="submission" date="2016-10" db="EMBL/GenBank/DDBJ databases">
        <authorList>
            <person name="de Groot N.N."/>
        </authorList>
    </citation>
    <scope>NUCLEOTIDE SEQUENCE [LARGE SCALE GENOMIC DNA]</scope>
    <source>
        <strain evidence="7 8">DSM 22126</strain>
    </source>
</reference>
<dbReference type="STRING" id="545619.SAMN04489860_2377"/>
<keyword evidence="3" id="KW-0902">Two-component regulatory system</keyword>
<feature type="transmembrane region" description="Helical" evidence="4">
    <location>
        <begin position="95"/>
        <end position="112"/>
    </location>
</feature>
<keyword evidence="1" id="KW-0808">Transferase</keyword>
<evidence type="ECO:0000259" key="5">
    <source>
        <dbReference type="Pfam" id="PF04024"/>
    </source>
</evidence>
<feature type="transmembrane region" description="Helical" evidence="4">
    <location>
        <begin position="118"/>
        <end position="137"/>
    </location>
</feature>
<evidence type="ECO:0000313" key="7">
    <source>
        <dbReference type="EMBL" id="SDS79133.1"/>
    </source>
</evidence>
<dbReference type="OrthoDB" id="3534856at2"/>
<dbReference type="Proteomes" id="UP000185663">
    <property type="component" value="Chromosome I"/>
</dbReference>
<dbReference type="Pfam" id="PF04024">
    <property type="entry name" value="PspC"/>
    <property type="match status" value="1"/>
</dbReference>
<keyword evidence="4" id="KW-1133">Transmembrane helix</keyword>
<dbReference type="SUPFAM" id="SSF55874">
    <property type="entry name" value="ATPase domain of HSP90 chaperone/DNA topoisomerase II/histidine kinase"/>
    <property type="match status" value="1"/>
</dbReference>
<keyword evidence="2 7" id="KW-0418">Kinase</keyword>